<protein>
    <submittedName>
        <fullName evidence="1">Uncharacterized protein</fullName>
    </submittedName>
</protein>
<reference evidence="1" key="1">
    <citation type="submission" date="2021-11" db="EMBL/GenBank/DDBJ databases">
        <authorList>
            <person name="Islam A."/>
            <person name="Islam S."/>
            <person name="Flora M.S."/>
            <person name="Rahman M."/>
            <person name="Ziaur R.M."/>
            <person name="Epstein J.H."/>
            <person name="Hassan M."/>
            <person name="Klassen M."/>
            <person name="Woodard K."/>
            <person name="Webb A."/>
            <person name="Webby R.J."/>
            <person name="El Zowalaty M.E."/>
        </authorList>
    </citation>
    <scope>NUCLEOTIDE SEQUENCE</scope>
    <source>
        <strain evidence="1">Pbs3</strain>
    </source>
</reference>
<comment type="caution">
    <text evidence="1">The sequence shown here is derived from an EMBL/GenBank/DDBJ whole genome shotgun (WGS) entry which is preliminary data.</text>
</comment>
<accession>A0AAU9KZE6</accession>
<dbReference type="AlphaFoldDB" id="A0AAU9KZE6"/>
<evidence type="ECO:0000313" key="2">
    <source>
        <dbReference type="Proteomes" id="UP001160483"/>
    </source>
</evidence>
<organism evidence="1 2">
    <name type="scientific">Peronospora belbahrii</name>
    <dbReference type="NCBI Taxonomy" id="622444"/>
    <lineage>
        <taxon>Eukaryota</taxon>
        <taxon>Sar</taxon>
        <taxon>Stramenopiles</taxon>
        <taxon>Oomycota</taxon>
        <taxon>Peronosporomycetes</taxon>
        <taxon>Peronosporales</taxon>
        <taxon>Peronosporaceae</taxon>
        <taxon>Peronospora</taxon>
    </lineage>
</organism>
<proteinExistence type="predicted"/>
<gene>
    <name evidence="1" type="ORF">PBS003_LOCUS6296</name>
</gene>
<dbReference type="EMBL" id="CAKKTJ010000320">
    <property type="protein sequence ID" value="CAH0479662.1"/>
    <property type="molecule type" value="Genomic_DNA"/>
</dbReference>
<evidence type="ECO:0000313" key="1">
    <source>
        <dbReference type="EMBL" id="CAH0479662.1"/>
    </source>
</evidence>
<sequence length="113" mass="12728">MSVRAGCLPSAYLTIIAPEDSRTRNRDGRTVGLGKRVDTADTCLRFYPHPALTCCHRFWLISGFDGDVRRSDSEDWCECTAYSRVVTRLTTGKQARRFGATGFWDSAFGARRE</sequence>
<name>A0AAU9KZE6_9STRA</name>
<dbReference type="Proteomes" id="UP001160483">
    <property type="component" value="Unassembled WGS sequence"/>
</dbReference>